<dbReference type="InterPro" id="IPR010730">
    <property type="entry name" value="HET"/>
</dbReference>
<dbReference type="EMBL" id="CP003008">
    <property type="protein sequence ID" value="AEO62087.1"/>
    <property type="molecule type" value="Genomic_DNA"/>
</dbReference>
<dbReference type="Pfam" id="PF06985">
    <property type="entry name" value="HET"/>
    <property type="match status" value="1"/>
</dbReference>
<dbReference type="Proteomes" id="UP000007322">
    <property type="component" value="Chromosome 7"/>
</dbReference>
<evidence type="ECO:0000313" key="3">
    <source>
        <dbReference type="EMBL" id="AEO62087.1"/>
    </source>
</evidence>
<dbReference type="PANTHER" id="PTHR33112">
    <property type="entry name" value="DOMAIN PROTEIN, PUTATIVE-RELATED"/>
    <property type="match status" value="1"/>
</dbReference>
<evidence type="ECO:0000259" key="2">
    <source>
        <dbReference type="Pfam" id="PF06985"/>
    </source>
</evidence>
<feature type="domain" description="Heterokaryon incompatibility" evidence="2">
    <location>
        <begin position="189"/>
        <end position="362"/>
    </location>
</feature>
<sequence>MLSGSQLPPSSGDRPRCRGCDHPRPAYTGGYTTVRSRLSTMLANAEHAGCDVCAILSEGILKFLGSEWSPLRREDADELLVDFNLAGSRRSVEVTFLQTSVKLSFFASEITPWLAENMPDLPLGNDVPSATWSDESTAWAVQQLEHCKRTHESCNSFPPAPLPSRVLDVLAHGGEGVRLYVSQGETAPYAALSHCWGRKPFLRTMSGSLEEHRNEIAWARLPRTFRDAVEFVRKLGIRYLWIDSLCIVQDDLDDWRREASRMASVYQNAAFVVSAAKAAGAYGGLYAELPPTHRPLTVRFKSGGPQERERQREQEEQQEQQREEEVVVHVRRVLSHPHRVPSPYNAPIPPLPIFTRAWIMQERFLCPRILHFGPEELSFECLESTACQCTAPVPSRDDDQEQQQQQPRPPPWYYRHLVDRVARPKHYYSLRHWQSPDTSADDLEACWRRLVEDYSRLRLSHDRDAFPAVSGLARQMQSVRGPGPGSGSPAARYVAGLWTDTLLRGDLAWSVHLPPLIPPRKDADPPQAGHDNDNNDNGNDNNNHDDDDDDYWAGVSWGPARVCRPRGWRAPSWSWASVRAPVRFADGHGHGHGHGRVEAAGWCEMVEVRCEPAGADPMGELREGGSWLVLRGRLVRTGMRFRGGGAAAENGELGRRLQQQQQQQQQPWDVMTLDILAEGGYLANVTLDDDCRGLVAADGALPPVYLLLIGRGKPGSAWFFLLLARVPEEEEAEDGYSEVRGRAAAGDGHVYRRLGLVEVSGGPPSLGQDKGVDSLLGRGEDAVVTIV</sequence>
<keyword evidence="4" id="KW-1185">Reference proteome</keyword>
<evidence type="ECO:0000256" key="1">
    <source>
        <dbReference type="SAM" id="MobiDB-lite"/>
    </source>
</evidence>
<dbReference type="OMA" id="ADAGCWH"/>
<dbReference type="KEGG" id="mtm:MYCTH_2313036"/>
<feature type="region of interest" description="Disordered" evidence="1">
    <location>
        <begin position="517"/>
        <end position="551"/>
    </location>
</feature>
<dbReference type="eggNOG" id="ENOG502SNFY">
    <property type="taxonomic scope" value="Eukaryota"/>
</dbReference>
<dbReference type="HOGENOM" id="CLU_002639_3_1_1"/>
<feature type="compositionally biased region" description="Basic and acidic residues" evidence="1">
    <location>
        <begin position="306"/>
        <end position="324"/>
    </location>
</feature>
<feature type="region of interest" description="Disordered" evidence="1">
    <location>
        <begin position="297"/>
        <end position="324"/>
    </location>
</feature>
<dbReference type="PANTHER" id="PTHR33112:SF13">
    <property type="entry name" value="HETEROKARYON INCOMPATIBILITY DOMAIN-CONTAINING PROTEIN"/>
    <property type="match status" value="1"/>
</dbReference>
<accession>G2QNL4</accession>
<dbReference type="GeneID" id="11509961"/>
<proteinExistence type="predicted"/>
<dbReference type="OrthoDB" id="5362512at2759"/>
<organism evidence="3 4">
    <name type="scientific">Thermothelomyces thermophilus (strain ATCC 42464 / BCRC 31852 / DSM 1799)</name>
    <name type="common">Sporotrichum thermophile</name>
    <dbReference type="NCBI Taxonomy" id="573729"/>
    <lineage>
        <taxon>Eukaryota</taxon>
        <taxon>Fungi</taxon>
        <taxon>Dikarya</taxon>
        <taxon>Ascomycota</taxon>
        <taxon>Pezizomycotina</taxon>
        <taxon>Sordariomycetes</taxon>
        <taxon>Sordariomycetidae</taxon>
        <taxon>Sordariales</taxon>
        <taxon>Chaetomiaceae</taxon>
        <taxon>Thermothelomyces</taxon>
    </lineage>
</organism>
<dbReference type="InParanoid" id="G2QNL4"/>
<dbReference type="RefSeq" id="XP_003667332.1">
    <property type="nucleotide sequence ID" value="XM_003667284.1"/>
</dbReference>
<name>G2QNL4_THET4</name>
<feature type="region of interest" description="Disordered" evidence="1">
    <location>
        <begin position="392"/>
        <end position="411"/>
    </location>
</feature>
<dbReference type="AlphaFoldDB" id="G2QNL4"/>
<protein>
    <recommendedName>
        <fullName evidence="2">Heterokaryon incompatibility domain-containing protein</fullName>
    </recommendedName>
</protein>
<evidence type="ECO:0000313" key="4">
    <source>
        <dbReference type="Proteomes" id="UP000007322"/>
    </source>
</evidence>
<gene>
    <name evidence="3" type="ORF">MYCTH_2313036</name>
</gene>
<reference evidence="3 4" key="1">
    <citation type="journal article" date="2011" name="Nat. Biotechnol.">
        <title>Comparative genomic analysis of the thermophilic biomass-degrading fungi Myceliophthora thermophila and Thielavia terrestris.</title>
        <authorList>
            <person name="Berka R.M."/>
            <person name="Grigoriev I.V."/>
            <person name="Otillar R."/>
            <person name="Salamov A."/>
            <person name="Grimwood J."/>
            <person name="Reid I."/>
            <person name="Ishmael N."/>
            <person name="John T."/>
            <person name="Darmond C."/>
            <person name="Moisan M.-C."/>
            <person name="Henrissat B."/>
            <person name="Coutinho P.M."/>
            <person name="Lombard V."/>
            <person name="Natvig D.O."/>
            <person name="Lindquist E."/>
            <person name="Schmutz J."/>
            <person name="Lucas S."/>
            <person name="Harris P."/>
            <person name="Powlowski J."/>
            <person name="Bellemare A."/>
            <person name="Taylor D."/>
            <person name="Butler G."/>
            <person name="de Vries R.P."/>
            <person name="Allijn I.E."/>
            <person name="van den Brink J."/>
            <person name="Ushinsky S."/>
            <person name="Storms R."/>
            <person name="Powell A.J."/>
            <person name="Paulsen I.T."/>
            <person name="Elbourne L.D.H."/>
            <person name="Baker S.E."/>
            <person name="Magnuson J."/>
            <person name="LaBoissiere S."/>
            <person name="Clutterbuck A.J."/>
            <person name="Martinez D."/>
            <person name="Wogulis M."/>
            <person name="de Leon A.L."/>
            <person name="Rey M.W."/>
            <person name="Tsang A."/>
        </authorList>
    </citation>
    <scope>NUCLEOTIDE SEQUENCE [LARGE SCALE GENOMIC DNA]</scope>
    <source>
        <strain evidence="4">ATCC 42464 / BCRC 31852 / DSM 1799</strain>
    </source>
</reference>
<dbReference type="VEuPathDB" id="FungiDB:MYCTH_2313036"/>